<dbReference type="Proteomes" id="UP001501102">
    <property type="component" value="Unassembled WGS sequence"/>
</dbReference>
<proteinExistence type="predicted"/>
<name>A0ABP6J2F0_STRTU</name>
<organism evidence="1 2">
    <name type="scientific">Streptomyces thioluteus</name>
    <dbReference type="NCBI Taxonomy" id="66431"/>
    <lineage>
        <taxon>Bacteria</taxon>
        <taxon>Bacillati</taxon>
        <taxon>Actinomycetota</taxon>
        <taxon>Actinomycetes</taxon>
        <taxon>Kitasatosporales</taxon>
        <taxon>Streptomycetaceae</taxon>
        <taxon>Streptomyces</taxon>
    </lineage>
</organism>
<evidence type="ECO:0000313" key="2">
    <source>
        <dbReference type="Proteomes" id="UP001501102"/>
    </source>
</evidence>
<protein>
    <submittedName>
        <fullName evidence="1">Uncharacterized protein</fullName>
    </submittedName>
</protein>
<accession>A0ABP6J2F0</accession>
<evidence type="ECO:0000313" key="1">
    <source>
        <dbReference type="EMBL" id="GAA2918358.1"/>
    </source>
</evidence>
<reference evidence="2" key="1">
    <citation type="journal article" date="2019" name="Int. J. Syst. Evol. Microbiol.">
        <title>The Global Catalogue of Microorganisms (GCM) 10K type strain sequencing project: providing services to taxonomists for standard genome sequencing and annotation.</title>
        <authorList>
            <consortium name="The Broad Institute Genomics Platform"/>
            <consortium name="The Broad Institute Genome Sequencing Center for Infectious Disease"/>
            <person name="Wu L."/>
            <person name="Ma J."/>
        </authorList>
    </citation>
    <scope>NUCLEOTIDE SEQUENCE [LARGE SCALE GENOMIC DNA]</scope>
    <source>
        <strain evidence="2">JCM 4087</strain>
    </source>
</reference>
<keyword evidence="2" id="KW-1185">Reference proteome</keyword>
<comment type="caution">
    <text evidence="1">The sequence shown here is derived from an EMBL/GenBank/DDBJ whole genome shotgun (WGS) entry which is preliminary data.</text>
</comment>
<sequence length="73" mass="7712">MHTTWKVGALAEASGLTVRRGERCPGAGPRPRGRFIRTAEASRPAAWAGRRVGIASSRGAHGPWRPPTDGSPP</sequence>
<gene>
    <name evidence="1" type="ORF">GCM10020221_13300</name>
</gene>
<dbReference type="EMBL" id="BAAAXZ010000048">
    <property type="protein sequence ID" value="GAA2918358.1"/>
    <property type="molecule type" value="Genomic_DNA"/>
</dbReference>